<evidence type="ECO:0000256" key="5">
    <source>
        <dbReference type="ARBA" id="ARBA00023136"/>
    </source>
</evidence>
<dbReference type="PROSITE" id="PS00216">
    <property type="entry name" value="SUGAR_TRANSPORT_1"/>
    <property type="match status" value="1"/>
</dbReference>
<feature type="transmembrane region" description="Helical" evidence="6">
    <location>
        <begin position="286"/>
        <end position="304"/>
    </location>
</feature>
<dbReference type="PANTHER" id="PTHR23502">
    <property type="entry name" value="MAJOR FACILITATOR SUPERFAMILY"/>
    <property type="match status" value="1"/>
</dbReference>
<feature type="transmembrane region" description="Helical" evidence="6">
    <location>
        <begin position="258"/>
        <end position="277"/>
    </location>
</feature>
<evidence type="ECO:0000256" key="2">
    <source>
        <dbReference type="ARBA" id="ARBA00022448"/>
    </source>
</evidence>
<dbReference type="SUPFAM" id="SSF103473">
    <property type="entry name" value="MFS general substrate transporter"/>
    <property type="match status" value="1"/>
</dbReference>
<proteinExistence type="predicted"/>
<feature type="transmembrane region" description="Helical" evidence="6">
    <location>
        <begin position="374"/>
        <end position="394"/>
    </location>
</feature>
<feature type="transmembrane region" description="Helical" evidence="6">
    <location>
        <begin position="83"/>
        <end position="102"/>
    </location>
</feature>
<keyword evidence="5 6" id="KW-0472">Membrane</keyword>
<dbReference type="RefSeq" id="WP_230476544.1">
    <property type="nucleotide sequence ID" value="NZ_CP072842.1"/>
</dbReference>
<dbReference type="Proteomes" id="UP000672011">
    <property type="component" value="Chromosome"/>
</dbReference>
<evidence type="ECO:0000313" key="8">
    <source>
        <dbReference type="EMBL" id="QTV05900.1"/>
    </source>
</evidence>
<gene>
    <name evidence="8" type="ORF">J9309_00685</name>
</gene>
<dbReference type="InterPro" id="IPR005829">
    <property type="entry name" value="Sugar_transporter_CS"/>
</dbReference>
<evidence type="ECO:0000256" key="4">
    <source>
        <dbReference type="ARBA" id="ARBA00022989"/>
    </source>
</evidence>
<feature type="transmembrane region" description="Helical" evidence="6">
    <location>
        <begin position="141"/>
        <end position="164"/>
    </location>
</feature>
<evidence type="ECO:0000256" key="6">
    <source>
        <dbReference type="SAM" id="Phobius"/>
    </source>
</evidence>
<dbReference type="PROSITE" id="PS50850">
    <property type="entry name" value="MFS"/>
    <property type="match status" value="1"/>
</dbReference>
<dbReference type="InterPro" id="IPR036259">
    <property type="entry name" value="MFS_trans_sf"/>
</dbReference>
<keyword evidence="3 6" id="KW-0812">Transmembrane</keyword>
<feature type="transmembrane region" description="Helical" evidence="6">
    <location>
        <begin position="170"/>
        <end position="190"/>
    </location>
</feature>
<evidence type="ECO:0000256" key="3">
    <source>
        <dbReference type="ARBA" id="ARBA00022692"/>
    </source>
</evidence>
<feature type="transmembrane region" description="Helical" evidence="6">
    <location>
        <begin position="108"/>
        <end position="129"/>
    </location>
</feature>
<protein>
    <submittedName>
        <fullName evidence="8">MFS transporter</fullName>
    </submittedName>
</protein>
<dbReference type="Gene3D" id="1.20.1720.10">
    <property type="entry name" value="Multidrug resistance protein D"/>
    <property type="match status" value="1"/>
</dbReference>
<keyword evidence="4 6" id="KW-1133">Transmembrane helix</keyword>
<feature type="transmembrane region" description="Helical" evidence="6">
    <location>
        <begin position="12"/>
        <end position="32"/>
    </location>
</feature>
<feature type="domain" description="Major facilitator superfamily (MFS) profile" evidence="7">
    <location>
        <begin position="17"/>
        <end position="403"/>
    </location>
</feature>
<organism evidence="8 9">
    <name type="scientific">Faecalibacter bovis</name>
    <dbReference type="NCBI Taxonomy" id="2898187"/>
    <lineage>
        <taxon>Bacteria</taxon>
        <taxon>Pseudomonadati</taxon>
        <taxon>Bacteroidota</taxon>
        <taxon>Flavobacteriia</taxon>
        <taxon>Flavobacteriales</taxon>
        <taxon>Weeksellaceae</taxon>
        <taxon>Faecalibacter</taxon>
    </lineage>
</organism>
<dbReference type="PANTHER" id="PTHR23502:SF132">
    <property type="entry name" value="POLYAMINE TRANSPORTER 2-RELATED"/>
    <property type="match status" value="1"/>
</dbReference>
<dbReference type="InterPro" id="IPR011701">
    <property type="entry name" value="MFS"/>
</dbReference>
<sequence>MAKTLIKPQHKLGRKGLIFLIFLLNMTGPMSTDLYLSAFPTLLKEFNTTSGMLNYTLVGFFVSFAIGMLFIGPLSDKIGRKPVLLSGIFIYGLSSLFCSFSSSIEMLIFFRITQAIGAGGMISVSTAMVKDSFTDDDRPGIIALLQMLGAFAPTIAPLIGAQIIKHYNWQVTFDVLAISALFSFIVSLFVTETLDKKDRIEGNVFTSVFSLKEILINKPFMTFLLSMYGMSIIYMAFLAISSYIYIEWFNLSETQYSIFFAVNSLILLVGPNVYLMARKRFTPNQIVHFSFITVLFAGLLILTIGKFSPYLFLLAFAPITFSNGFLRSFSSNILLGQSNMNSGGVASVMSFSGTALGAIGMMLGTIGWSNYIQGLGWITFIGITFSITLWIIFLRNGYKLKGM</sequence>
<keyword evidence="9" id="KW-1185">Reference proteome</keyword>
<evidence type="ECO:0000313" key="9">
    <source>
        <dbReference type="Proteomes" id="UP000672011"/>
    </source>
</evidence>
<keyword evidence="2" id="KW-0813">Transport</keyword>
<feature type="transmembrane region" description="Helical" evidence="6">
    <location>
        <begin position="347"/>
        <end position="368"/>
    </location>
</feature>
<name>A0ABX7XDE0_9FLAO</name>
<dbReference type="InterPro" id="IPR020846">
    <property type="entry name" value="MFS_dom"/>
</dbReference>
<feature type="transmembrane region" description="Helical" evidence="6">
    <location>
        <begin position="310"/>
        <end position="326"/>
    </location>
</feature>
<reference evidence="8 9" key="1">
    <citation type="journal article" date="2021" name="Int. J. Syst. Evol. Microbiol.">
        <title>Faecalibacter bovis sp. nov., isolated from cow faeces.</title>
        <authorList>
            <person name="Li F."/>
            <person name="Zhao W."/>
            <person name="Hong Q."/>
            <person name="Shao Q."/>
            <person name="Song J."/>
            <person name="Yang S."/>
        </authorList>
    </citation>
    <scope>NUCLEOTIDE SEQUENCE [LARGE SCALE GENOMIC DNA]</scope>
    <source>
        <strain evidence="8 9">ZY171143</strain>
    </source>
</reference>
<feature type="transmembrane region" description="Helical" evidence="6">
    <location>
        <begin position="52"/>
        <end position="71"/>
    </location>
</feature>
<feature type="transmembrane region" description="Helical" evidence="6">
    <location>
        <begin position="220"/>
        <end position="246"/>
    </location>
</feature>
<dbReference type="EMBL" id="CP072842">
    <property type="protein sequence ID" value="QTV05900.1"/>
    <property type="molecule type" value="Genomic_DNA"/>
</dbReference>
<comment type="subcellular location">
    <subcellularLocation>
        <location evidence="1">Membrane</location>
        <topology evidence="1">Multi-pass membrane protein</topology>
    </subcellularLocation>
</comment>
<reference evidence="9" key="2">
    <citation type="submission" date="2021-04" db="EMBL/GenBank/DDBJ databases">
        <title>Taxonomy of Flavobacteriaceae bacterium ZY171143.</title>
        <authorList>
            <person name="Li F."/>
        </authorList>
    </citation>
    <scope>NUCLEOTIDE SEQUENCE [LARGE SCALE GENOMIC DNA]</scope>
    <source>
        <strain evidence="9">ZY171143</strain>
    </source>
</reference>
<dbReference type="Pfam" id="PF07690">
    <property type="entry name" value="MFS_1"/>
    <property type="match status" value="1"/>
</dbReference>
<accession>A0ABX7XDE0</accession>
<evidence type="ECO:0000256" key="1">
    <source>
        <dbReference type="ARBA" id="ARBA00004141"/>
    </source>
</evidence>
<evidence type="ECO:0000259" key="7">
    <source>
        <dbReference type="PROSITE" id="PS50850"/>
    </source>
</evidence>